<dbReference type="OrthoDB" id="6338095at2759"/>
<keyword evidence="3" id="KW-1185">Reference proteome</keyword>
<sequence length="909" mass="105041">MSNLQFGFKEQTSTANAIQKALDVIQDAKAKKLQVLAISLDIQSAFNNAWWPAIFHRLNNTHCPSNIYKLLQNYVQDRTVKLDFADSSATRPMYRGCIQGSVCGPMLWNLMLDELLMSELPQGCHLQAFADDILLITQSKDIRTLEKITEDALTKIVNWGNSIKLKFGPQKTQIISFTNKARKCHITMNNQPLLFSRQIKYLGVIIDQKLNFIKHAEHTINKAYNLFQKLSKFIKPTWGINPENVRIIYNAVIEPIICYAASIWRPALKYKYVQKRLLSLQRNFAIKIIRGFRTLSTATAISLAQLPLLNIKIENFADLEITKHQQTSKFLPNDIQLEIPATPAELLHPSKRIAIKFLEVTCQEEIEQQERKAKTASWWNKGIQDKKVIMIRKRRRIKNAHPGRRKHVADQYLEARRDYINAIENATTTSWVNLCNKEEKESMWQRTYRILKICSNKEEDKLLRNSSGRTLSELESAKYLADTFYPDDNPDTDNEEHAEMRNTTQKIIKKINNENIPSPNLFTQDEIEQILRNMNPKKAPGADGLPSDICQAAFDSNPEEVMNTEDVIIGGDANASSIWWGCKADDKRGTLLMETVAELNLEILNTGKSPTFSAYRMGSLCSSIIDITLCTSSLLHKIYNWRIDDSFGTISNHKPILFNLAISNKPQQRKINSTRKFNTRNADWNSFRTELEKAIDTKGITKESIEKVRTIEDLDKTVVDYTECILEASSKTIPTIKRKQISKAAKWWNAELKEKKDEMIRIRRRIKNAHPRRRDHVIQQYLIAKEDYTTSIERASTKSWKDLCNKEEKETIWQRTYRILKVCTNREEDKLLRDQNGEILSAKQSAALLAETFYPKDSCNTDTEEQSEIRERVKELITRINNQHTDTMRLFTQVEIEHILNNMDPKKAP</sequence>
<organism evidence="2 3">
    <name type="scientific">Parnassius apollo</name>
    <name type="common">Apollo butterfly</name>
    <name type="synonym">Papilio apollo</name>
    <dbReference type="NCBI Taxonomy" id="110799"/>
    <lineage>
        <taxon>Eukaryota</taxon>
        <taxon>Metazoa</taxon>
        <taxon>Ecdysozoa</taxon>
        <taxon>Arthropoda</taxon>
        <taxon>Hexapoda</taxon>
        <taxon>Insecta</taxon>
        <taxon>Pterygota</taxon>
        <taxon>Neoptera</taxon>
        <taxon>Endopterygota</taxon>
        <taxon>Lepidoptera</taxon>
        <taxon>Glossata</taxon>
        <taxon>Ditrysia</taxon>
        <taxon>Papilionoidea</taxon>
        <taxon>Papilionidae</taxon>
        <taxon>Parnassiinae</taxon>
        <taxon>Parnassini</taxon>
        <taxon>Parnassius</taxon>
        <taxon>Parnassius</taxon>
    </lineage>
</organism>
<dbReference type="CDD" id="cd01650">
    <property type="entry name" value="RT_nLTR_like"/>
    <property type="match status" value="1"/>
</dbReference>
<dbReference type="GO" id="GO:0003824">
    <property type="term" value="F:catalytic activity"/>
    <property type="evidence" value="ECO:0007669"/>
    <property type="project" value="InterPro"/>
</dbReference>
<gene>
    <name evidence="2" type="ORF">PAPOLLO_LOCUS21685</name>
</gene>
<name>A0A8S3XZA1_PARAO</name>
<evidence type="ECO:0000313" key="3">
    <source>
        <dbReference type="Proteomes" id="UP000691718"/>
    </source>
</evidence>
<dbReference type="PROSITE" id="PS50878">
    <property type="entry name" value="RT_POL"/>
    <property type="match status" value="1"/>
</dbReference>
<dbReference type="InterPro" id="IPR000477">
    <property type="entry name" value="RT_dom"/>
</dbReference>
<dbReference type="Pfam" id="PF00078">
    <property type="entry name" value="RVT_1"/>
    <property type="match status" value="1"/>
</dbReference>
<proteinExistence type="predicted"/>
<dbReference type="EMBL" id="CAJQZP010001334">
    <property type="protein sequence ID" value="CAG5039743.1"/>
    <property type="molecule type" value="Genomic_DNA"/>
</dbReference>
<protein>
    <submittedName>
        <fullName evidence="2">(apollo) hypothetical protein</fullName>
    </submittedName>
</protein>
<dbReference type="Pfam" id="PF14529">
    <property type="entry name" value="Exo_endo_phos_2"/>
    <property type="match status" value="1"/>
</dbReference>
<reference evidence="2" key="1">
    <citation type="submission" date="2021-04" db="EMBL/GenBank/DDBJ databases">
        <authorList>
            <person name="Tunstrom K."/>
        </authorList>
    </citation>
    <scope>NUCLEOTIDE SEQUENCE</scope>
</reference>
<comment type="caution">
    <text evidence="2">The sequence shown here is derived from an EMBL/GenBank/DDBJ whole genome shotgun (WGS) entry which is preliminary data.</text>
</comment>
<evidence type="ECO:0000259" key="1">
    <source>
        <dbReference type="PROSITE" id="PS50878"/>
    </source>
</evidence>
<dbReference type="PANTHER" id="PTHR33332">
    <property type="entry name" value="REVERSE TRANSCRIPTASE DOMAIN-CONTAINING PROTEIN"/>
    <property type="match status" value="1"/>
</dbReference>
<dbReference type="InterPro" id="IPR005135">
    <property type="entry name" value="Endo/exonuclease/phosphatase"/>
</dbReference>
<dbReference type="AlphaFoldDB" id="A0A8S3XZA1"/>
<feature type="non-terminal residue" evidence="2">
    <location>
        <position position="1"/>
    </location>
</feature>
<feature type="domain" description="Reverse transcriptase" evidence="1">
    <location>
        <begin position="1"/>
        <end position="206"/>
    </location>
</feature>
<dbReference type="Proteomes" id="UP000691718">
    <property type="component" value="Unassembled WGS sequence"/>
</dbReference>
<accession>A0A8S3XZA1</accession>
<evidence type="ECO:0000313" key="2">
    <source>
        <dbReference type="EMBL" id="CAG5039743.1"/>
    </source>
</evidence>